<dbReference type="CDD" id="cd13578">
    <property type="entry name" value="PBP2_Bug27"/>
    <property type="match status" value="1"/>
</dbReference>
<dbReference type="PIRSF" id="PIRSF017082">
    <property type="entry name" value="YflP"/>
    <property type="match status" value="1"/>
</dbReference>
<dbReference type="PANTHER" id="PTHR42928">
    <property type="entry name" value="TRICARBOXYLATE-BINDING PROTEIN"/>
    <property type="match status" value="1"/>
</dbReference>
<comment type="similarity">
    <text evidence="1">Belongs to the UPF0065 (bug) family.</text>
</comment>
<name>A0ABQ6CCV9_9BURK</name>
<dbReference type="PANTHER" id="PTHR42928:SF5">
    <property type="entry name" value="BLR1237 PROTEIN"/>
    <property type="match status" value="1"/>
</dbReference>
<organism evidence="3 4">
    <name type="scientific">Hydrogenophaga electricum</name>
    <dbReference type="NCBI Taxonomy" id="1230953"/>
    <lineage>
        <taxon>Bacteria</taxon>
        <taxon>Pseudomonadati</taxon>
        <taxon>Pseudomonadota</taxon>
        <taxon>Betaproteobacteria</taxon>
        <taxon>Burkholderiales</taxon>
        <taxon>Comamonadaceae</taxon>
        <taxon>Hydrogenophaga</taxon>
    </lineage>
</organism>
<dbReference type="RefSeq" id="WP_284308926.1">
    <property type="nucleotide sequence ID" value="NZ_BSPB01000045.1"/>
</dbReference>
<evidence type="ECO:0000256" key="1">
    <source>
        <dbReference type="ARBA" id="ARBA00006987"/>
    </source>
</evidence>
<gene>
    <name evidence="3" type="ORF">GCM10007935_35710</name>
</gene>
<reference evidence="4" key="1">
    <citation type="journal article" date="2019" name="Int. J. Syst. Evol. Microbiol.">
        <title>The Global Catalogue of Microorganisms (GCM) 10K type strain sequencing project: providing services to taxonomists for standard genome sequencing and annotation.</title>
        <authorList>
            <consortium name="The Broad Institute Genomics Platform"/>
            <consortium name="The Broad Institute Genome Sequencing Center for Infectious Disease"/>
            <person name="Wu L."/>
            <person name="Ma J."/>
        </authorList>
    </citation>
    <scope>NUCLEOTIDE SEQUENCE [LARGE SCALE GENOMIC DNA]</scope>
    <source>
        <strain evidence="4">NBRC 109341</strain>
    </source>
</reference>
<dbReference type="EMBL" id="BSPB01000045">
    <property type="protein sequence ID" value="GLS16131.1"/>
    <property type="molecule type" value="Genomic_DNA"/>
</dbReference>
<evidence type="ECO:0000313" key="3">
    <source>
        <dbReference type="EMBL" id="GLS16131.1"/>
    </source>
</evidence>
<comment type="caution">
    <text evidence="3">The sequence shown here is derived from an EMBL/GenBank/DDBJ whole genome shotgun (WGS) entry which is preliminary data.</text>
</comment>
<proteinExistence type="inferred from homology"/>
<feature type="signal peptide" evidence="2">
    <location>
        <begin position="1"/>
        <end position="24"/>
    </location>
</feature>
<accession>A0ABQ6CCV9</accession>
<dbReference type="SUPFAM" id="SSF53850">
    <property type="entry name" value="Periplasmic binding protein-like II"/>
    <property type="match status" value="1"/>
</dbReference>
<dbReference type="InterPro" id="IPR005064">
    <property type="entry name" value="BUG"/>
</dbReference>
<evidence type="ECO:0000313" key="4">
    <source>
        <dbReference type="Proteomes" id="UP001156903"/>
    </source>
</evidence>
<dbReference type="InterPro" id="IPR042100">
    <property type="entry name" value="Bug_dom1"/>
</dbReference>
<keyword evidence="4" id="KW-1185">Reference proteome</keyword>
<evidence type="ECO:0000256" key="2">
    <source>
        <dbReference type="SAM" id="SignalP"/>
    </source>
</evidence>
<dbReference type="Proteomes" id="UP001156903">
    <property type="component" value="Unassembled WGS sequence"/>
</dbReference>
<dbReference type="Gene3D" id="3.40.190.150">
    <property type="entry name" value="Bordetella uptake gene, domain 1"/>
    <property type="match status" value="1"/>
</dbReference>
<dbReference type="Pfam" id="PF03401">
    <property type="entry name" value="TctC"/>
    <property type="match status" value="1"/>
</dbReference>
<keyword evidence="2" id="KW-0732">Signal</keyword>
<protein>
    <submittedName>
        <fullName evidence="3">MFS transporter</fullName>
    </submittedName>
</protein>
<feature type="chain" id="PRO_5047285926" evidence="2">
    <location>
        <begin position="25"/>
        <end position="322"/>
    </location>
</feature>
<dbReference type="Gene3D" id="3.40.190.10">
    <property type="entry name" value="Periplasmic binding protein-like II"/>
    <property type="match status" value="1"/>
</dbReference>
<sequence>MGNLPGRWFAAFIVAMAAAVTPLAAQEWPSSPVRLVVPFPSGGATDTLARQIAERLSVEWKQPVVIENKPGANTTLGTDVVAKSMPDGHTLGIVTGSHVTNPLLSSKLPYNTLKDLTGVMLLTRFHMALYAHPSFPANTPAELMALARSEPGKVAYAFATTQTYLGMELLNSMAGTRMQNVPYKGSAQALNDLLGGHVQLLVDPVLQSAVEHTRSGKLKLIGTLGAQPSPLTPNAPLMTSAVPGYDFSGAFGLVVRGGTPPALVRRIRDDFAAVLALPEIAARVRDIGQEPIASTPEEYNAYLQAEMKKWEPVVKATGIRIN</sequence>